<comment type="catalytic activity">
    <reaction evidence="1">
        <text>Hydrolyzes the link between N-acetylmuramoyl residues and L-amino acid residues in certain cell-wall glycopeptides.</text>
        <dbReference type="EC" id="3.5.1.28"/>
    </reaction>
</comment>
<accession>A0ABW6VLF9</accession>
<feature type="domain" description="N-acetylmuramoyl-L-alanine amidase" evidence="7">
    <location>
        <begin position="257"/>
        <end position="398"/>
    </location>
</feature>
<dbReference type="SUPFAM" id="SSF55846">
    <property type="entry name" value="N-acetylmuramoyl-L-alanine amidase-like"/>
    <property type="match status" value="1"/>
</dbReference>
<name>A0ABW6VLF9_MICFU</name>
<keyword evidence="9" id="KW-1185">Reference proteome</keyword>
<dbReference type="EC" id="3.5.1.28" evidence="2"/>
<sequence length="840" mass="87789">MRSSLRSVAIMGMAAATVSLSVAPAALGATSARAPEAPVSCAETLSAPSREEAFSEAARAADVPESLLKAVAYMLSRWDHHQGGPSSDGGYGVFDLNTRTPEAWDGAGKGRASEAKSQVAAAAELTGLTAAALTGEPNANICGGAALLASYRASAASGHASTQRVGDDLASWQDAVARFGARSDFARQVYQTLQKGESRVTDDGQKVTLAADPSVALPRAQAAAAPAVDCPTGLDCEWLEAPYAKGSPTAPNGTTDYGNHDLADRSGPGGPKLKYIVIHDTEGYFGPSVRLAQDPTYLAWNYTIRSSDGHIAQHLDAKDVGWHAGNWYVNMHAIGIEHEGFAGMAGWFTEAMYQTSAALVKHLSGKYGIPLDRAHIIGHDQVPGTVFGNTKSVHWDPGPYWDWDHYFELLGAPIGGTRKATADVAPGDVVEVRTGYRDNPQTVTGCATASPPSPDCVPGAGTNFVPLRQSPSDSAPLAKDPGWKPDGANGTTHASDISARVVSGHKLVVAEVRGDWLGVWWAGSLAWLRNPADKPVVVRTLAKTVTVKPAATQPASIYGRAYPETAAYAGTGIPVQALSALEYKIPVGQTYAVSDDDVVTDYYRATTFDGSAPGDRTDLKGQDRYYQLWYAHRQVFVRAAEVDLNDAHGSAVTNTAPPSVGGVAKVGAELTASAGSWSRQVAGFTYQWYVDGVAVPGATGDTYRPVVADLGKAVTVEVTVDDPYFATASARSAATAPVAPGAFESVEAPTVTGVAKIGWSLKASPGTWSPKAEQVAYQWLRDGAPIAGATARTYHVTGHDRGTRISVRVTASAKGYEDGEATSQPTSPVTAAPPSDGQAG</sequence>
<evidence type="ECO:0000256" key="4">
    <source>
        <dbReference type="ARBA" id="ARBA00023316"/>
    </source>
</evidence>
<reference evidence="8 9" key="1">
    <citation type="submission" date="2024-10" db="EMBL/GenBank/DDBJ databases">
        <title>The Natural Products Discovery Center: Release of the First 8490 Sequenced Strains for Exploring Actinobacteria Biosynthetic Diversity.</title>
        <authorList>
            <person name="Kalkreuter E."/>
            <person name="Kautsar S.A."/>
            <person name="Yang D."/>
            <person name="Bader C.D."/>
            <person name="Teijaro C.N."/>
            <person name="Fluegel L."/>
            <person name="Davis C.M."/>
            <person name="Simpson J.R."/>
            <person name="Lauterbach L."/>
            <person name="Steele A.D."/>
            <person name="Gui C."/>
            <person name="Meng S."/>
            <person name="Li G."/>
            <person name="Viehrig K."/>
            <person name="Ye F."/>
            <person name="Su P."/>
            <person name="Kiefer A.F."/>
            <person name="Nichols A."/>
            <person name="Cepeda A.J."/>
            <person name="Yan W."/>
            <person name="Fan B."/>
            <person name="Jiang Y."/>
            <person name="Adhikari A."/>
            <person name="Zheng C.-J."/>
            <person name="Schuster L."/>
            <person name="Cowan T.M."/>
            <person name="Smanski M.J."/>
            <person name="Chevrette M.G."/>
            <person name="De Carvalho L.P.S."/>
            <person name="Shen B."/>
        </authorList>
    </citation>
    <scope>NUCLEOTIDE SEQUENCE [LARGE SCALE GENOMIC DNA]</scope>
    <source>
        <strain evidence="8 9">NPDC001281</strain>
    </source>
</reference>
<dbReference type="Proteomes" id="UP001602119">
    <property type="component" value="Unassembled WGS sequence"/>
</dbReference>
<evidence type="ECO:0000256" key="5">
    <source>
        <dbReference type="SAM" id="MobiDB-lite"/>
    </source>
</evidence>
<dbReference type="EMBL" id="JBIAXI010000050">
    <property type="protein sequence ID" value="MFF4779447.1"/>
    <property type="molecule type" value="Genomic_DNA"/>
</dbReference>
<proteinExistence type="predicted"/>
<dbReference type="RefSeq" id="WP_387348226.1">
    <property type="nucleotide sequence ID" value="NZ_JBIAXI010000050.1"/>
</dbReference>
<dbReference type="InterPro" id="IPR051206">
    <property type="entry name" value="NAMLAA_amidase_2"/>
</dbReference>
<dbReference type="Gene3D" id="2.60.40.2700">
    <property type="match status" value="2"/>
</dbReference>
<gene>
    <name evidence="8" type="ORF">ACFY05_42190</name>
</gene>
<evidence type="ECO:0000256" key="1">
    <source>
        <dbReference type="ARBA" id="ARBA00001561"/>
    </source>
</evidence>
<dbReference type="GO" id="GO:0008745">
    <property type="term" value="F:N-acetylmuramoyl-L-alanine amidase activity"/>
    <property type="evidence" value="ECO:0007669"/>
    <property type="project" value="UniProtKB-EC"/>
</dbReference>
<evidence type="ECO:0000256" key="2">
    <source>
        <dbReference type="ARBA" id="ARBA00011901"/>
    </source>
</evidence>
<feature type="region of interest" description="Disordered" evidence="5">
    <location>
        <begin position="812"/>
        <end position="840"/>
    </location>
</feature>
<keyword evidence="6" id="KW-0732">Signal</keyword>
<dbReference type="InterPro" id="IPR002502">
    <property type="entry name" value="Amidase_domain"/>
</dbReference>
<evidence type="ECO:0000256" key="6">
    <source>
        <dbReference type="SAM" id="SignalP"/>
    </source>
</evidence>
<organism evidence="8 9">
    <name type="scientific">Microtetraspora fusca</name>
    <dbReference type="NCBI Taxonomy" id="1997"/>
    <lineage>
        <taxon>Bacteria</taxon>
        <taxon>Bacillati</taxon>
        <taxon>Actinomycetota</taxon>
        <taxon>Actinomycetes</taxon>
        <taxon>Streptosporangiales</taxon>
        <taxon>Streptosporangiaceae</taxon>
        <taxon>Microtetraspora</taxon>
    </lineage>
</organism>
<evidence type="ECO:0000313" key="8">
    <source>
        <dbReference type="EMBL" id="MFF4779447.1"/>
    </source>
</evidence>
<protein>
    <recommendedName>
        <fullName evidence="2">N-acetylmuramoyl-L-alanine amidase</fullName>
        <ecNumber evidence="2">3.5.1.28</ecNumber>
    </recommendedName>
</protein>
<feature type="signal peptide" evidence="6">
    <location>
        <begin position="1"/>
        <end position="28"/>
    </location>
</feature>
<evidence type="ECO:0000313" key="9">
    <source>
        <dbReference type="Proteomes" id="UP001602119"/>
    </source>
</evidence>
<keyword evidence="4" id="KW-0961">Cell wall biogenesis/degradation</keyword>
<dbReference type="Gene3D" id="3.40.80.10">
    <property type="entry name" value="Peptidoglycan recognition protein-like"/>
    <property type="match status" value="1"/>
</dbReference>
<dbReference type="Pfam" id="PF01510">
    <property type="entry name" value="Amidase_2"/>
    <property type="match status" value="1"/>
</dbReference>
<dbReference type="PANTHER" id="PTHR30417">
    <property type="entry name" value="N-ACETYLMURAMOYL-L-ALANINE AMIDASE AMID"/>
    <property type="match status" value="1"/>
</dbReference>
<feature type="region of interest" description="Disordered" evidence="5">
    <location>
        <begin position="467"/>
        <end position="491"/>
    </location>
</feature>
<feature type="chain" id="PRO_5045655742" description="N-acetylmuramoyl-L-alanine amidase" evidence="6">
    <location>
        <begin position="29"/>
        <end position="840"/>
    </location>
</feature>
<evidence type="ECO:0000256" key="3">
    <source>
        <dbReference type="ARBA" id="ARBA00022801"/>
    </source>
</evidence>
<dbReference type="CDD" id="cd06583">
    <property type="entry name" value="PGRP"/>
    <property type="match status" value="1"/>
</dbReference>
<dbReference type="InterPro" id="IPR036505">
    <property type="entry name" value="Amidase/PGRP_sf"/>
</dbReference>
<comment type="caution">
    <text evidence="8">The sequence shown here is derived from an EMBL/GenBank/DDBJ whole genome shotgun (WGS) entry which is preliminary data.</text>
</comment>
<evidence type="ECO:0000259" key="7">
    <source>
        <dbReference type="SMART" id="SM00644"/>
    </source>
</evidence>
<dbReference type="SMART" id="SM00644">
    <property type="entry name" value="Ami_2"/>
    <property type="match status" value="1"/>
</dbReference>
<dbReference type="PANTHER" id="PTHR30417:SF1">
    <property type="entry name" value="N-ACETYLMURAMOYL-L-ALANINE AMIDASE AMID"/>
    <property type="match status" value="1"/>
</dbReference>
<keyword evidence="3 8" id="KW-0378">Hydrolase</keyword>